<reference evidence="1 2" key="1">
    <citation type="submission" date="2014-03" db="EMBL/GenBank/DDBJ databases">
        <authorList>
            <person name="Urmite Genomes U."/>
        </authorList>
    </citation>
    <scope>NUCLEOTIDE SEQUENCE [LARGE SCALE GENOMIC DNA]</scope>
    <source>
        <strain evidence="1 2">Vm-5</strain>
    </source>
</reference>
<dbReference type="EMBL" id="CCDP010000003">
    <property type="protein sequence ID" value="CDQ41559.1"/>
    <property type="molecule type" value="Genomic_DNA"/>
</dbReference>
<protein>
    <submittedName>
        <fullName evidence="1">Uncharacterized protein</fullName>
    </submittedName>
</protein>
<organism evidence="1 2">
    <name type="scientific">Virgibacillus massiliensis</name>
    <dbReference type="NCBI Taxonomy" id="1462526"/>
    <lineage>
        <taxon>Bacteria</taxon>
        <taxon>Bacillati</taxon>
        <taxon>Bacillota</taxon>
        <taxon>Bacilli</taxon>
        <taxon>Bacillales</taxon>
        <taxon>Bacillaceae</taxon>
        <taxon>Virgibacillus</taxon>
    </lineage>
</organism>
<keyword evidence="2" id="KW-1185">Reference proteome</keyword>
<name>A0A024QGD8_9BACI</name>
<accession>A0A024QGD8</accession>
<comment type="caution">
    <text evidence="1">The sequence shown here is derived from an EMBL/GenBank/DDBJ whole genome shotgun (WGS) entry which is preliminary data.</text>
</comment>
<proteinExistence type="predicted"/>
<gene>
    <name evidence="1" type="ORF">BN990_03932</name>
</gene>
<dbReference type="AlphaFoldDB" id="A0A024QGD8"/>
<evidence type="ECO:0000313" key="2">
    <source>
        <dbReference type="Proteomes" id="UP000028875"/>
    </source>
</evidence>
<dbReference type="Proteomes" id="UP000028875">
    <property type="component" value="Unassembled WGS sequence"/>
</dbReference>
<dbReference type="RefSeq" id="WP_021292540.1">
    <property type="nucleotide sequence ID" value="NZ_BNER01000005.1"/>
</dbReference>
<reference evidence="2" key="2">
    <citation type="submission" date="2014-05" db="EMBL/GenBank/DDBJ databases">
        <title>Draft genome sequence of Virgibacillus massiliensis Vm-5.</title>
        <authorList>
            <person name="Khelaifia S."/>
            <person name="Croce O."/>
            <person name="Lagier J.C."/>
            <person name="Raoult D."/>
        </authorList>
    </citation>
    <scope>NUCLEOTIDE SEQUENCE [LARGE SCALE GENOMIC DNA]</scope>
    <source>
        <strain evidence="2">Vm-5</strain>
    </source>
</reference>
<sequence>MNEELKQLAQDFIILPFAVKIFEQDKIFLRSLNKVLFIKA</sequence>
<evidence type="ECO:0000313" key="1">
    <source>
        <dbReference type="EMBL" id="CDQ41559.1"/>
    </source>
</evidence>